<dbReference type="GO" id="GO:0004035">
    <property type="term" value="F:alkaline phosphatase activity"/>
    <property type="evidence" value="ECO:0007669"/>
    <property type="project" value="InterPro"/>
</dbReference>
<comment type="caution">
    <text evidence="2">The sequence shown here is derived from an EMBL/GenBank/DDBJ whole genome shotgun (WGS) entry which is preliminary data.</text>
</comment>
<name>A0A929RX59_9BACT</name>
<reference evidence="2" key="1">
    <citation type="submission" date="2020-04" db="EMBL/GenBank/DDBJ databases">
        <title>Deep metagenomics examines the oral microbiome during advanced dental caries in children, revealing novel taxa and co-occurrences with host molecules.</title>
        <authorList>
            <person name="Baker J.L."/>
            <person name="Morton J.T."/>
            <person name="Dinis M."/>
            <person name="Alvarez R."/>
            <person name="Tran N.C."/>
            <person name="Knight R."/>
            <person name="Edlund A."/>
        </authorList>
    </citation>
    <scope>NUCLEOTIDE SEQUENCE</scope>
    <source>
        <strain evidence="2">JCVI_34_bin.1</strain>
    </source>
</reference>
<dbReference type="InterPro" id="IPR017850">
    <property type="entry name" value="Alkaline_phosphatase_core_sf"/>
</dbReference>
<dbReference type="PIRSF" id="PIRSF031924">
    <property type="entry name" value="Pi-irrepressible_AP"/>
    <property type="match status" value="1"/>
</dbReference>
<dbReference type="EMBL" id="JABZGR010000002">
    <property type="protein sequence ID" value="MBF0969704.1"/>
    <property type="molecule type" value="Genomic_DNA"/>
</dbReference>
<evidence type="ECO:0000313" key="3">
    <source>
        <dbReference type="Proteomes" id="UP000704068"/>
    </source>
</evidence>
<dbReference type="Gene3D" id="3.40.720.10">
    <property type="entry name" value="Alkaline Phosphatase, subunit A"/>
    <property type="match status" value="1"/>
</dbReference>
<gene>
    <name evidence="2" type="ORF">HXK21_01485</name>
</gene>
<proteinExistence type="predicted"/>
<dbReference type="Gene3D" id="3.30.1360.150">
    <property type="match status" value="1"/>
</dbReference>
<dbReference type="AlphaFoldDB" id="A0A929RX59"/>
<dbReference type="Proteomes" id="UP000704068">
    <property type="component" value="Unassembled WGS sequence"/>
</dbReference>
<dbReference type="SUPFAM" id="SSF53649">
    <property type="entry name" value="Alkaline phosphatase-like"/>
    <property type="match status" value="1"/>
</dbReference>
<accession>A0A929RX59</accession>
<dbReference type="CDD" id="cd16016">
    <property type="entry name" value="AP-SPAP"/>
    <property type="match status" value="1"/>
</dbReference>
<protein>
    <submittedName>
        <fullName evidence="2">Alkaline phosphatase family protein</fullName>
    </submittedName>
</protein>
<feature type="signal peptide" evidence="1">
    <location>
        <begin position="1"/>
        <end position="24"/>
    </location>
</feature>
<organism evidence="2 3">
    <name type="scientific">Alloprevotella tannerae</name>
    <dbReference type="NCBI Taxonomy" id="76122"/>
    <lineage>
        <taxon>Bacteria</taxon>
        <taxon>Pseudomonadati</taxon>
        <taxon>Bacteroidota</taxon>
        <taxon>Bacteroidia</taxon>
        <taxon>Bacteroidales</taxon>
        <taxon>Prevotellaceae</taxon>
        <taxon>Alloprevotella</taxon>
    </lineage>
</organism>
<feature type="chain" id="PRO_5038015113" evidence="1">
    <location>
        <begin position="25"/>
        <end position="531"/>
    </location>
</feature>
<dbReference type="InterPro" id="IPR026263">
    <property type="entry name" value="Alkaline_phosphatase_prok"/>
</dbReference>
<sequence>MDNSRHRFIVSLLAVLTTLSAAEAIPTAGARPAPKLVVNILVDRLRSDYLNAFLPLYGEDGFKRLLNQGLVYSQAESTALPTDMATAAADIATGTSAADHGIIGLRRLDRTTLRPVGCVDDKNFTGINTSTASSPQYLAVSTIGDELKAATEGKALVYAIAPFREAAILTAGHAADGAVWIDDATGQWCSTQYYGAMPAWVNVRNSTASPAMQIKGLTWKPSSPLVGNFSYFLSGGMKRPFSHKFVGDERFRLYKTSGLVNEEVARLAEQCLSATSIGTDALTDYLALTLYAGNFNHRPASAAPMELQDTYVRLDQALAKILAAVEQKVGLDNTLFVLTSTGTEDEENEDLNKYKIPGGTFDVKRSVSLLNMYLSAVYGQGQYIESCLGTQLYLDRKLLERRQLNLSNVLEHIQDFLLQLEGVKDVYTSQRLLQGAWTPGINKVRNGYNPRFSGDVYIEVAPGWRYVNADTHENQLVRASYVPFPIIFFGYGVAAGQIGTPVTVDYIAPTLSQAMRIRAPNACKLAPLKIN</sequence>
<dbReference type="RefSeq" id="WP_303762806.1">
    <property type="nucleotide sequence ID" value="NZ_JABZGR010000002.1"/>
</dbReference>
<dbReference type="InterPro" id="IPR002591">
    <property type="entry name" value="Phosphodiest/P_Trfase"/>
</dbReference>
<evidence type="ECO:0000313" key="2">
    <source>
        <dbReference type="EMBL" id="MBF0969704.1"/>
    </source>
</evidence>
<evidence type="ECO:0000256" key="1">
    <source>
        <dbReference type="SAM" id="SignalP"/>
    </source>
</evidence>
<keyword evidence="1" id="KW-0732">Signal</keyword>
<dbReference type="Pfam" id="PF01663">
    <property type="entry name" value="Phosphodiest"/>
    <property type="match status" value="1"/>
</dbReference>